<dbReference type="GO" id="GO:0017168">
    <property type="term" value="F:5-oxoprolinase (ATP-hydrolyzing) activity"/>
    <property type="evidence" value="ECO:0007669"/>
    <property type="project" value="TreeGrafter"/>
</dbReference>
<dbReference type="InterPro" id="IPR003692">
    <property type="entry name" value="Hydantoinase_B"/>
</dbReference>
<name>A0A1X7JEZ0_9BURK</name>
<dbReference type="OrthoDB" id="8612863at2"/>
<sequence>MTMKQTQTNPSERTSGAYRTDKVFIEILNNRLNGITSEMGHIIHRASFTPFIKEAWDFGEALVSKQGEIFSYPRDIGVAFMCGAMMEDIIAAFDNYEPGDIVIANDPSSTGGLCTHLPDIHLLKPYFYAGELICFSWTFIHSSDVGGMVPGSIALAANDLFQEGIRIPATKLYNKGKLNEDLMRTFLANCRIPYHNEGDIQAMVSAMRAAEKRLDDTIVKYGLQRFVDGMADLLDYGEDRSRDVLSGVPDGRYEMVDYLELDGTNLPPARLKLAMEVSGSSVHLDFTGTDPQVGVALNLPTRGKNHHFVNAGIFNFVYAVDNSIPINRGIVRPVSVTLPEGSLVNPEPTAAVGVRFATVVRIMEMIFGVLSQAVDGAQPASARVAGKVPAAGAGMLGVTLVSLNDPETGELKVNVVQPLWGGSGARPVKDGIDGADFAAGYLRNIPVETTEVDLPITVYRYCLSTTPPSKGKWRGGVGIEMEFAMRCPEATLTARGMERFHFRPWGRKGGAPGSLGSTTLNPGNAGERNIGKITNSLLLEQGEVVRIVTPNGAGYGNPFERDPHAVLRDVMDGFIDAKTARDDYGVLIKDKEVDVAATQRLRSDQNNASLSAFSFGSERDAFERGFPPEVQDRVLALVQQFPVSGRHRWKGQLWRKWSEGAEAGTPVDLAAALPARGR</sequence>
<dbReference type="GO" id="GO:0006749">
    <property type="term" value="P:glutathione metabolic process"/>
    <property type="evidence" value="ECO:0007669"/>
    <property type="project" value="TreeGrafter"/>
</dbReference>
<keyword evidence="3" id="KW-1185">Reference proteome</keyword>
<dbReference type="PANTHER" id="PTHR11365">
    <property type="entry name" value="5-OXOPROLINASE RELATED"/>
    <property type="match status" value="1"/>
</dbReference>
<protein>
    <submittedName>
        <fullName evidence="2">N-methylhydantoinase B</fullName>
    </submittedName>
</protein>
<organism evidence="2 3">
    <name type="scientific">Paraburkholderia susongensis</name>
    <dbReference type="NCBI Taxonomy" id="1515439"/>
    <lineage>
        <taxon>Bacteria</taxon>
        <taxon>Pseudomonadati</taxon>
        <taxon>Pseudomonadota</taxon>
        <taxon>Betaproteobacteria</taxon>
        <taxon>Burkholderiales</taxon>
        <taxon>Burkholderiaceae</taxon>
        <taxon>Paraburkholderia</taxon>
    </lineage>
</organism>
<proteinExistence type="predicted"/>
<dbReference type="Pfam" id="PF02538">
    <property type="entry name" value="Hydantoinase_B"/>
    <property type="match status" value="1"/>
</dbReference>
<dbReference type="InterPro" id="IPR045079">
    <property type="entry name" value="Oxoprolinase-like"/>
</dbReference>
<dbReference type="EMBL" id="FXAT01000002">
    <property type="protein sequence ID" value="SMG26559.1"/>
    <property type="molecule type" value="Genomic_DNA"/>
</dbReference>
<gene>
    <name evidence="2" type="ORF">SAMN06265784_102541</name>
</gene>
<feature type="domain" description="Hydantoinase B/oxoprolinase" evidence="1">
    <location>
        <begin position="21"/>
        <end position="558"/>
    </location>
</feature>
<dbReference type="Proteomes" id="UP000193228">
    <property type="component" value="Unassembled WGS sequence"/>
</dbReference>
<dbReference type="AlphaFoldDB" id="A0A1X7JEZ0"/>
<accession>A0A1X7JEZ0</accession>
<dbReference type="GO" id="GO:0005829">
    <property type="term" value="C:cytosol"/>
    <property type="evidence" value="ECO:0007669"/>
    <property type="project" value="TreeGrafter"/>
</dbReference>
<evidence type="ECO:0000259" key="1">
    <source>
        <dbReference type="Pfam" id="PF02538"/>
    </source>
</evidence>
<evidence type="ECO:0000313" key="2">
    <source>
        <dbReference type="EMBL" id="SMG26559.1"/>
    </source>
</evidence>
<evidence type="ECO:0000313" key="3">
    <source>
        <dbReference type="Proteomes" id="UP000193228"/>
    </source>
</evidence>
<reference evidence="3" key="1">
    <citation type="submission" date="2017-04" db="EMBL/GenBank/DDBJ databases">
        <authorList>
            <person name="Varghese N."/>
            <person name="Submissions S."/>
        </authorList>
    </citation>
    <scope>NUCLEOTIDE SEQUENCE [LARGE SCALE GENOMIC DNA]</scope>
    <source>
        <strain evidence="3">LMG 29540</strain>
    </source>
</reference>
<dbReference type="STRING" id="1515439.SAMN06265784_102541"/>
<dbReference type="PANTHER" id="PTHR11365:SF23">
    <property type="entry name" value="HYPOTHETICAL 5-OXOPROLINASE (EUROFUNG)-RELATED"/>
    <property type="match status" value="1"/>
</dbReference>